<reference evidence="8 9" key="1">
    <citation type="submission" date="2019-02" db="EMBL/GenBank/DDBJ databases">
        <title>Bacterial novel species isolated from soil.</title>
        <authorList>
            <person name="Jung H.-Y."/>
        </authorList>
    </citation>
    <scope>NUCLEOTIDE SEQUENCE [LARGE SCALE GENOMIC DNA]</scope>
    <source>
        <strain evidence="8 9">1-3-3-3</strain>
    </source>
</reference>
<dbReference type="InterPro" id="IPR038987">
    <property type="entry name" value="MoeA-like"/>
</dbReference>
<dbReference type="PANTHER" id="PTHR10192:SF5">
    <property type="entry name" value="GEPHYRIN"/>
    <property type="match status" value="1"/>
</dbReference>
<name>A0A4Q5L974_9BACT</name>
<dbReference type="InterPro" id="IPR005111">
    <property type="entry name" value="MoeA_C_domain_IV"/>
</dbReference>
<gene>
    <name evidence="8" type="ORF">EWM57_14620</name>
</gene>
<sequence length="407" mass="43766">MISVEEASRLVLATVRPQPTETVALTEATGRVLQIALHADRDFPPFHRVAMDGIAVAFAAVAGGQTEFPIEATQLAGAVPQPLLNPGAAIEIMTGAMLPPGTDAVVRYEDLELREEAGRRIARVLVPPPAAGHNVHRQAADRRQGDLLLPAGVRLGPAEIAVAATIGASTVPVARRLRVAVVSTGDELVELDQAPLPHQIRRSNAYMVRAALLEVGAEAEIFHFNDDQAALRQGLPPLLATFDALVLSGGVSKGQADFLPGALQEVGVAQVFHEVRQRPGKPFWFGQQAGGAVVFALPGNPVSTFVNFYQYVRPWLRQCLQPQAPRPELKAQLAASVTFRPRLTHFLPVQLDYSPQGCLLAHPQPAGGSGDLASLLQCDGFLRLDAEQEEFRAGEALPLVRFREEVR</sequence>
<dbReference type="UniPathway" id="UPA00344"/>
<dbReference type="SMART" id="SM00852">
    <property type="entry name" value="MoCF_biosynth"/>
    <property type="match status" value="1"/>
</dbReference>
<dbReference type="Gene3D" id="3.90.105.10">
    <property type="entry name" value="Molybdopterin biosynthesis moea protein, domain 2"/>
    <property type="match status" value="1"/>
</dbReference>
<dbReference type="OrthoDB" id="9804758at2"/>
<comment type="catalytic activity">
    <reaction evidence="5">
        <text>adenylyl-molybdopterin + molybdate = Mo-molybdopterin + AMP + H(+)</text>
        <dbReference type="Rhea" id="RHEA:35047"/>
        <dbReference type="ChEBI" id="CHEBI:15378"/>
        <dbReference type="ChEBI" id="CHEBI:36264"/>
        <dbReference type="ChEBI" id="CHEBI:62727"/>
        <dbReference type="ChEBI" id="CHEBI:71302"/>
        <dbReference type="ChEBI" id="CHEBI:456215"/>
        <dbReference type="EC" id="2.10.1.1"/>
    </reaction>
</comment>
<dbReference type="InterPro" id="IPR036425">
    <property type="entry name" value="MoaB/Mog-like_dom_sf"/>
</dbReference>
<keyword evidence="9" id="KW-1185">Reference proteome</keyword>
<dbReference type="AlphaFoldDB" id="A0A4Q5L974"/>
<comment type="function">
    <text evidence="1 6">Catalyzes the insertion of molybdate into adenylated molybdopterin with the concomitant release of AMP.</text>
</comment>
<dbReference type="InterPro" id="IPR036135">
    <property type="entry name" value="MoeA_linker/N_sf"/>
</dbReference>
<dbReference type="PROSITE" id="PS01079">
    <property type="entry name" value="MOCF_BIOSYNTHESIS_2"/>
    <property type="match status" value="1"/>
</dbReference>
<keyword evidence="4 6" id="KW-0501">Molybdenum cofactor biosynthesis</keyword>
<comment type="cofactor">
    <cofactor evidence="6">
        <name>Mg(2+)</name>
        <dbReference type="ChEBI" id="CHEBI:18420"/>
    </cofactor>
</comment>
<dbReference type="EMBL" id="SEWE01000032">
    <property type="protein sequence ID" value="RYU78290.1"/>
    <property type="molecule type" value="Genomic_DNA"/>
</dbReference>
<evidence type="ECO:0000256" key="3">
    <source>
        <dbReference type="ARBA" id="ARBA00010763"/>
    </source>
</evidence>
<dbReference type="Pfam" id="PF03453">
    <property type="entry name" value="MoeA_N"/>
    <property type="match status" value="1"/>
</dbReference>
<evidence type="ECO:0000259" key="7">
    <source>
        <dbReference type="SMART" id="SM00852"/>
    </source>
</evidence>
<keyword evidence="6" id="KW-0479">Metal-binding</keyword>
<keyword evidence="6" id="KW-0500">Molybdenum</keyword>
<accession>A0A4Q5L974</accession>
<dbReference type="NCBIfam" id="TIGR00177">
    <property type="entry name" value="molyb_syn"/>
    <property type="match status" value="1"/>
</dbReference>
<dbReference type="Pfam" id="PF00994">
    <property type="entry name" value="MoCF_biosynth"/>
    <property type="match status" value="1"/>
</dbReference>
<proteinExistence type="inferred from homology"/>
<dbReference type="SUPFAM" id="SSF53218">
    <property type="entry name" value="Molybdenum cofactor biosynthesis proteins"/>
    <property type="match status" value="1"/>
</dbReference>
<keyword evidence="6 8" id="KW-0808">Transferase</keyword>
<dbReference type="Gene3D" id="3.40.980.10">
    <property type="entry name" value="MoaB/Mog-like domain"/>
    <property type="match status" value="1"/>
</dbReference>
<dbReference type="GO" id="GO:0046872">
    <property type="term" value="F:metal ion binding"/>
    <property type="evidence" value="ECO:0007669"/>
    <property type="project" value="UniProtKB-UniRule"/>
</dbReference>
<dbReference type="InterPro" id="IPR036688">
    <property type="entry name" value="MoeA_C_domain_IV_sf"/>
</dbReference>
<dbReference type="SUPFAM" id="SSF63882">
    <property type="entry name" value="MoeA N-terminal region -like"/>
    <property type="match status" value="1"/>
</dbReference>
<dbReference type="Gene3D" id="2.170.190.11">
    <property type="entry name" value="Molybdopterin biosynthesis moea protein, domain 3"/>
    <property type="match status" value="1"/>
</dbReference>
<dbReference type="Proteomes" id="UP000294155">
    <property type="component" value="Unassembled WGS sequence"/>
</dbReference>
<evidence type="ECO:0000256" key="2">
    <source>
        <dbReference type="ARBA" id="ARBA00005046"/>
    </source>
</evidence>
<evidence type="ECO:0000256" key="1">
    <source>
        <dbReference type="ARBA" id="ARBA00002901"/>
    </source>
</evidence>
<dbReference type="Gene3D" id="2.40.340.10">
    <property type="entry name" value="MoeA, C-terminal, domain IV"/>
    <property type="match status" value="1"/>
</dbReference>
<comment type="pathway">
    <text evidence="2 6">Cofactor biosynthesis; molybdopterin biosynthesis.</text>
</comment>
<evidence type="ECO:0000256" key="4">
    <source>
        <dbReference type="ARBA" id="ARBA00023150"/>
    </source>
</evidence>
<dbReference type="InterPro" id="IPR008284">
    <property type="entry name" value="MoCF_biosynth_CS"/>
</dbReference>
<evidence type="ECO:0000256" key="6">
    <source>
        <dbReference type="RuleBase" id="RU365090"/>
    </source>
</evidence>
<dbReference type="InterPro" id="IPR005110">
    <property type="entry name" value="MoeA_linker/N"/>
</dbReference>
<keyword evidence="6" id="KW-0460">Magnesium</keyword>
<dbReference type="GO" id="GO:0005829">
    <property type="term" value="C:cytosol"/>
    <property type="evidence" value="ECO:0007669"/>
    <property type="project" value="TreeGrafter"/>
</dbReference>
<dbReference type="GO" id="GO:0006777">
    <property type="term" value="P:Mo-molybdopterin cofactor biosynthetic process"/>
    <property type="evidence" value="ECO:0007669"/>
    <property type="project" value="UniProtKB-UniRule"/>
</dbReference>
<dbReference type="PANTHER" id="PTHR10192">
    <property type="entry name" value="MOLYBDOPTERIN BIOSYNTHESIS PROTEIN"/>
    <property type="match status" value="1"/>
</dbReference>
<dbReference type="RefSeq" id="WP_129921899.1">
    <property type="nucleotide sequence ID" value="NZ_SEWE01000032.1"/>
</dbReference>
<evidence type="ECO:0000313" key="8">
    <source>
        <dbReference type="EMBL" id="RYU78290.1"/>
    </source>
</evidence>
<comment type="caution">
    <text evidence="8">The sequence shown here is derived from an EMBL/GenBank/DDBJ whole genome shotgun (WGS) entry which is preliminary data.</text>
</comment>
<feature type="domain" description="MoaB/Mog" evidence="7">
    <location>
        <begin position="180"/>
        <end position="318"/>
    </location>
</feature>
<evidence type="ECO:0000256" key="5">
    <source>
        <dbReference type="ARBA" id="ARBA00047317"/>
    </source>
</evidence>
<dbReference type="CDD" id="cd00887">
    <property type="entry name" value="MoeA"/>
    <property type="match status" value="1"/>
</dbReference>
<dbReference type="NCBIfam" id="NF045515">
    <property type="entry name" value="Glp_gephyrin"/>
    <property type="match status" value="1"/>
</dbReference>
<dbReference type="Pfam" id="PF03454">
    <property type="entry name" value="MoeA_C"/>
    <property type="match status" value="1"/>
</dbReference>
<dbReference type="GO" id="GO:0061599">
    <property type="term" value="F:molybdopterin molybdotransferase activity"/>
    <property type="evidence" value="ECO:0007669"/>
    <property type="project" value="UniProtKB-UniRule"/>
</dbReference>
<protein>
    <recommendedName>
        <fullName evidence="6">Molybdopterin molybdenumtransferase</fullName>
        <ecNumber evidence="6">2.10.1.1</ecNumber>
    </recommendedName>
</protein>
<dbReference type="SUPFAM" id="SSF63867">
    <property type="entry name" value="MoeA C-terminal domain-like"/>
    <property type="match status" value="1"/>
</dbReference>
<organism evidence="8 9">
    <name type="scientific">Hymenobacter persicinus</name>
    <dbReference type="NCBI Taxonomy" id="2025506"/>
    <lineage>
        <taxon>Bacteria</taxon>
        <taxon>Pseudomonadati</taxon>
        <taxon>Bacteroidota</taxon>
        <taxon>Cytophagia</taxon>
        <taxon>Cytophagales</taxon>
        <taxon>Hymenobacteraceae</taxon>
        <taxon>Hymenobacter</taxon>
    </lineage>
</organism>
<comment type="similarity">
    <text evidence="3 6">Belongs to the MoeA family.</text>
</comment>
<dbReference type="EC" id="2.10.1.1" evidence="6"/>
<dbReference type="InterPro" id="IPR001453">
    <property type="entry name" value="MoaB/Mog_dom"/>
</dbReference>
<evidence type="ECO:0000313" key="9">
    <source>
        <dbReference type="Proteomes" id="UP000294155"/>
    </source>
</evidence>